<proteinExistence type="predicted"/>
<feature type="non-terminal residue" evidence="1">
    <location>
        <position position="252"/>
    </location>
</feature>
<accession>A0ACB9XX41</accession>
<sequence>LLLRSVSSALGSVQRAEATCWQPPHTLTAHHPPSASHQTSASDHSLASASSQGLLRSPASAHGASGLSAFAWHRLRRMRLRAARDFFGGLLRLRTGCAACLRLLGIVKKQFTFFDDAKQTQTSRSPRAQTPLAPCADAGDLRRSPWLLADARALSCVCEQPGTSSEIFSGLLRLRTGRAACLRLLGIVKKHTARPVRRRRRPQKKSLAARRRKSTLLPSVSDHSLASASSQGLLRSPASAHGASGLSAFAWH</sequence>
<reference evidence="1" key="1">
    <citation type="submission" date="2022-05" db="EMBL/GenBank/DDBJ databases">
        <title>Chromosome-level genome of Chaenocephalus aceratus.</title>
        <authorList>
            <person name="Park H."/>
        </authorList>
    </citation>
    <scope>NUCLEOTIDE SEQUENCE</scope>
    <source>
        <strain evidence="1">KU_202001</strain>
    </source>
</reference>
<evidence type="ECO:0000313" key="1">
    <source>
        <dbReference type="EMBL" id="KAI4831546.1"/>
    </source>
</evidence>
<feature type="non-terminal residue" evidence="1">
    <location>
        <position position="1"/>
    </location>
</feature>
<dbReference type="Proteomes" id="UP001057452">
    <property type="component" value="Chromosome 2"/>
</dbReference>
<keyword evidence="2" id="KW-1185">Reference proteome</keyword>
<organism evidence="1 2">
    <name type="scientific">Chaenocephalus aceratus</name>
    <name type="common">Blackfin icefish</name>
    <name type="synonym">Chaenichthys aceratus</name>
    <dbReference type="NCBI Taxonomy" id="36190"/>
    <lineage>
        <taxon>Eukaryota</taxon>
        <taxon>Metazoa</taxon>
        <taxon>Chordata</taxon>
        <taxon>Craniata</taxon>
        <taxon>Vertebrata</taxon>
        <taxon>Euteleostomi</taxon>
        <taxon>Actinopterygii</taxon>
        <taxon>Neopterygii</taxon>
        <taxon>Teleostei</taxon>
        <taxon>Neoteleostei</taxon>
        <taxon>Acanthomorphata</taxon>
        <taxon>Eupercaria</taxon>
        <taxon>Perciformes</taxon>
        <taxon>Notothenioidei</taxon>
        <taxon>Channichthyidae</taxon>
        <taxon>Chaenocephalus</taxon>
    </lineage>
</organism>
<gene>
    <name evidence="1" type="ORF">KUCAC02_001083</name>
</gene>
<dbReference type="EMBL" id="CM043786">
    <property type="protein sequence ID" value="KAI4831546.1"/>
    <property type="molecule type" value="Genomic_DNA"/>
</dbReference>
<protein>
    <submittedName>
        <fullName evidence="1">Uncharacterized protein</fullName>
    </submittedName>
</protein>
<evidence type="ECO:0000313" key="2">
    <source>
        <dbReference type="Proteomes" id="UP001057452"/>
    </source>
</evidence>
<name>A0ACB9XX41_CHAAC</name>
<comment type="caution">
    <text evidence="1">The sequence shown here is derived from an EMBL/GenBank/DDBJ whole genome shotgun (WGS) entry which is preliminary data.</text>
</comment>